<dbReference type="GO" id="GO:0030154">
    <property type="term" value="P:cell differentiation"/>
    <property type="evidence" value="ECO:0007669"/>
    <property type="project" value="UniProtKB-KW"/>
</dbReference>
<keyword evidence="4" id="KW-0732">Signal</keyword>
<dbReference type="GO" id="GO:0005576">
    <property type="term" value="C:extracellular region"/>
    <property type="evidence" value="ECO:0007669"/>
    <property type="project" value="UniProtKB-SubCell"/>
</dbReference>
<organism evidence="10">
    <name type="scientific">Sesamum radiatum</name>
    <name type="common">Black benniseed</name>
    <dbReference type="NCBI Taxonomy" id="300843"/>
    <lineage>
        <taxon>Eukaryota</taxon>
        <taxon>Viridiplantae</taxon>
        <taxon>Streptophyta</taxon>
        <taxon>Embryophyta</taxon>
        <taxon>Tracheophyta</taxon>
        <taxon>Spermatophyta</taxon>
        <taxon>Magnoliopsida</taxon>
        <taxon>eudicotyledons</taxon>
        <taxon>Gunneridae</taxon>
        <taxon>Pentapetalae</taxon>
        <taxon>asterids</taxon>
        <taxon>lamiids</taxon>
        <taxon>Lamiales</taxon>
        <taxon>Pedaliaceae</taxon>
        <taxon>Sesamum</taxon>
    </lineage>
</organism>
<keyword evidence="9" id="KW-0472">Membrane</keyword>
<keyword evidence="3" id="KW-0964">Secreted</keyword>
<evidence type="ECO:0000256" key="3">
    <source>
        <dbReference type="ARBA" id="ARBA00022525"/>
    </source>
</evidence>
<feature type="transmembrane region" description="Helical" evidence="9">
    <location>
        <begin position="6"/>
        <end position="25"/>
    </location>
</feature>
<keyword evidence="5" id="KW-0221">Differentiation</keyword>
<keyword evidence="7" id="KW-0379">Hydroxylation</keyword>
<evidence type="ECO:0000256" key="9">
    <source>
        <dbReference type="SAM" id="Phobius"/>
    </source>
</evidence>
<proteinExistence type="inferred from homology"/>
<reference evidence="10" key="2">
    <citation type="journal article" date="2024" name="Plant">
        <title>Genomic evolution and insights into agronomic trait innovations of Sesamum species.</title>
        <authorList>
            <person name="Miao H."/>
            <person name="Wang L."/>
            <person name="Qu L."/>
            <person name="Liu H."/>
            <person name="Sun Y."/>
            <person name="Le M."/>
            <person name="Wang Q."/>
            <person name="Wei S."/>
            <person name="Zheng Y."/>
            <person name="Lin W."/>
            <person name="Duan Y."/>
            <person name="Cao H."/>
            <person name="Xiong S."/>
            <person name="Wang X."/>
            <person name="Wei L."/>
            <person name="Li C."/>
            <person name="Ma Q."/>
            <person name="Ju M."/>
            <person name="Zhao R."/>
            <person name="Li G."/>
            <person name="Mu C."/>
            <person name="Tian Q."/>
            <person name="Mei H."/>
            <person name="Zhang T."/>
            <person name="Gao T."/>
            <person name="Zhang H."/>
        </authorList>
    </citation>
    <scope>NUCLEOTIDE SEQUENCE</scope>
    <source>
        <strain evidence="10">G02</strain>
    </source>
</reference>
<dbReference type="PANTHER" id="PTHR36016:SF1">
    <property type="entry name" value="CLAVATA3_ESR (CLE)-RELATED PROTEIN 5-RELATED"/>
    <property type="match status" value="1"/>
</dbReference>
<keyword evidence="9" id="KW-0812">Transmembrane</keyword>
<name>A0AAW2LNG8_SESRA</name>
<comment type="similarity">
    <text evidence="2">Belongs to the CLV3/ESR signal peptide family.</text>
</comment>
<sequence>MEVATRIVLLSMIIIASLCVVSLGARTHPRILPAQEPADSPRMMLRRLGFDEPKLEYYRRRAIMLDAGTTRVAPGGPDPQHHSKTPALS</sequence>
<dbReference type="InterPro" id="IPR039617">
    <property type="entry name" value="CLAVATA3-CLE"/>
</dbReference>
<dbReference type="PANTHER" id="PTHR36016">
    <property type="entry name" value="CLAVATA3/ESR (CLE)-RELATED PROTEIN 7"/>
    <property type="match status" value="1"/>
</dbReference>
<evidence type="ECO:0000256" key="4">
    <source>
        <dbReference type="ARBA" id="ARBA00022729"/>
    </source>
</evidence>
<evidence type="ECO:0000256" key="5">
    <source>
        <dbReference type="ARBA" id="ARBA00022782"/>
    </source>
</evidence>
<feature type="region of interest" description="Disordered" evidence="8">
    <location>
        <begin position="69"/>
        <end position="89"/>
    </location>
</feature>
<evidence type="ECO:0000256" key="8">
    <source>
        <dbReference type="SAM" id="MobiDB-lite"/>
    </source>
</evidence>
<evidence type="ECO:0000256" key="6">
    <source>
        <dbReference type="ARBA" id="ARBA00023180"/>
    </source>
</evidence>
<dbReference type="EMBL" id="JACGWJ010000024">
    <property type="protein sequence ID" value="KAL0320626.1"/>
    <property type="molecule type" value="Genomic_DNA"/>
</dbReference>
<evidence type="ECO:0000256" key="7">
    <source>
        <dbReference type="ARBA" id="ARBA00023278"/>
    </source>
</evidence>
<reference evidence="10" key="1">
    <citation type="submission" date="2020-06" db="EMBL/GenBank/DDBJ databases">
        <authorList>
            <person name="Li T."/>
            <person name="Hu X."/>
            <person name="Zhang T."/>
            <person name="Song X."/>
            <person name="Zhang H."/>
            <person name="Dai N."/>
            <person name="Sheng W."/>
            <person name="Hou X."/>
            <person name="Wei L."/>
        </authorList>
    </citation>
    <scope>NUCLEOTIDE SEQUENCE</scope>
    <source>
        <strain evidence="10">G02</strain>
        <tissue evidence="10">Leaf</tissue>
    </source>
</reference>
<evidence type="ECO:0000313" key="10">
    <source>
        <dbReference type="EMBL" id="KAL0320626.1"/>
    </source>
</evidence>
<gene>
    <name evidence="10" type="ORF">Sradi_5324100</name>
</gene>
<protein>
    <submittedName>
        <fullName evidence="10">Uncharacterized protein</fullName>
    </submittedName>
</protein>
<evidence type="ECO:0000256" key="2">
    <source>
        <dbReference type="ARBA" id="ARBA00005416"/>
    </source>
</evidence>
<accession>A0AAW2LNG8</accession>
<keyword evidence="9" id="KW-1133">Transmembrane helix</keyword>
<comment type="subcellular location">
    <subcellularLocation>
        <location evidence="1">Secreted</location>
        <location evidence="1">Extracellular space</location>
    </subcellularLocation>
</comment>
<dbReference type="AlphaFoldDB" id="A0AAW2LNG8"/>
<keyword evidence="6" id="KW-0325">Glycoprotein</keyword>
<evidence type="ECO:0000256" key="1">
    <source>
        <dbReference type="ARBA" id="ARBA00004239"/>
    </source>
</evidence>
<comment type="caution">
    <text evidence="10">The sequence shown here is derived from an EMBL/GenBank/DDBJ whole genome shotgun (WGS) entry which is preliminary data.</text>
</comment>